<evidence type="ECO:0000256" key="1">
    <source>
        <dbReference type="SAM" id="SignalP"/>
    </source>
</evidence>
<reference evidence="3" key="1">
    <citation type="submission" date="2016-10" db="EMBL/GenBank/DDBJ databases">
        <authorList>
            <person name="Varghese N."/>
            <person name="Submissions S."/>
        </authorList>
    </citation>
    <scope>NUCLEOTIDE SEQUENCE [LARGE SCALE GENOMIC DNA]</scope>
    <source>
        <strain evidence="3">DSM 44718</strain>
    </source>
</reference>
<dbReference type="Proteomes" id="UP000199632">
    <property type="component" value="Unassembled WGS sequence"/>
</dbReference>
<sequence>MRVLRTVLAGTAAAALAVTGSVFVMASAASAAPVGAVGTFTPLAPSRILDTRSGNGAPQGIVPAGGTVNLQVNGRAGVPGANVSAVVLNLTVTGAQGNGYLTAYPDGTARPTAASISFAKGVTRANSVTVAVGASGVVKIFQSSLGAHVIADVAGYYSGDENATPGSTYFPVNAFRVDDTRKDPQTGASLPPVPSQSWIQYAITFDDPTVDAAITAVAVNVTAVNPASSGYLTTWNGAGDPPAGVSAVNYAKGGIWPNSGVVPTSPCDFCGDPSLPMFGVYTSTTTHWLVDVIGVYFNDTFVSLKFKPVAPQRILDTRTGAPVGVGNRLVSAPSSITPETEALSLNVTAVNPTANTYLTVYPNNGGPRPTVSTLNPLKGETVSNGTNVEILPDNNFFIYNNGGSLNVVADLGGLFEYFPSDTARAASLPAVSGRVAKSTR</sequence>
<accession>A0A1H3RA70</accession>
<feature type="chain" id="PRO_5011656286" evidence="1">
    <location>
        <begin position="32"/>
        <end position="440"/>
    </location>
</feature>
<keyword evidence="3" id="KW-1185">Reference proteome</keyword>
<keyword evidence="1" id="KW-0732">Signal</keyword>
<feature type="signal peptide" evidence="1">
    <location>
        <begin position="1"/>
        <end position="31"/>
    </location>
</feature>
<organism evidence="2 3">
    <name type="scientific">Asanoa ishikariensis</name>
    <dbReference type="NCBI Taxonomy" id="137265"/>
    <lineage>
        <taxon>Bacteria</taxon>
        <taxon>Bacillati</taxon>
        <taxon>Actinomycetota</taxon>
        <taxon>Actinomycetes</taxon>
        <taxon>Micromonosporales</taxon>
        <taxon>Micromonosporaceae</taxon>
        <taxon>Asanoa</taxon>
    </lineage>
</organism>
<gene>
    <name evidence="2" type="ORF">SAMN05421684_3580</name>
</gene>
<evidence type="ECO:0000313" key="3">
    <source>
        <dbReference type="Proteomes" id="UP000199632"/>
    </source>
</evidence>
<evidence type="ECO:0000313" key="2">
    <source>
        <dbReference type="EMBL" id="SDZ21879.1"/>
    </source>
</evidence>
<name>A0A1H3RA70_9ACTN</name>
<dbReference type="STRING" id="137265.SAMN05421684_3580"/>
<dbReference type="EMBL" id="FNQB01000002">
    <property type="protein sequence ID" value="SDZ21879.1"/>
    <property type="molecule type" value="Genomic_DNA"/>
</dbReference>
<proteinExistence type="predicted"/>
<dbReference type="AlphaFoldDB" id="A0A1H3RA70"/>
<protein>
    <submittedName>
        <fullName evidence="2">Uncharacterized protein</fullName>
    </submittedName>
</protein>